<dbReference type="Gene3D" id="1.10.225.10">
    <property type="entry name" value="Saposin-like"/>
    <property type="match status" value="3"/>
</dbReference>
<evidence type="ECO:0000256" key="2">
    <source>
        <dbReference type="ARBA" id="ARBA00022525"/>
    </source>
</evidence>
<dbReference type="AlphaFoldDB" id="A0A8S4BAE9"/>
<dbReference type="Pfam" id="PF05184">
    <property type="entry name" value="SapB_1"/>
    <property type="match status" value="1"/>
</dbReference>
<protein>
    <submittedName>
        <fullName evidence="10">(Atlantic silverside) hypothetical protein</fullName>
    </submittedName>
</protein>
<feature type="domain" description="Saposin A-type" evidence="9">
    <location>
        <begin position="319"/>
        <end position="356"/>
    </location>
</feature>
<dbReference type="InterPro" id="IPR008138">
    <property type="entry name" value="SapB_2"/>
</dbReference>
<dbReference type="Pfam" id="PF03489">
    <property type="entry name" value="SapB_2"/>
    <property type="match status" value="1"/>
</dbReference>
<dbReference type="InterPro" id="IPR011001">
    <property type="entry name" value="Saposin-like"/>
</dbReference>
<evidence type="ECO:0000259" key="8">
    <source>
        <dbReference type="PROSITE" id="PS50015"/>
    </source>
</evidence>
<feature type="domain" description="Saposin B-type" evidence="8">
    <location>
        <begin position="36"/>
        <end position="117"/>
    </location>
</feature>
<keyword evidence="2" id="KW-0964">Secreted</keyword>
<organism evidence="10 11">
    <name type="scientific">Menidia menidia</name>
    <name type="common">Atlantic silverside</name>
    <dbReference type="NCBI Taxonomy" id="238744"/>
    <lineage>
        <taxon>Eukaryota</taxon>
        <taxon>Metazoa</taxon>
        <taxon>Chordata</taxon>
        <taxon>Craniata</taxon>
        <taxon>Vertebrata</taxon>
        <taxon>Euteleostomi</taxon>
        <taxon>Actinopterygii</taxon>
        <taxon>Neopterygii</taxon>
        <taxon>Teleostei</taxon>
        <taxon>Neoteleostei</taxon>
        <taxon>Acanthomorphata</taxon>
        <taxon>Ovalentaria</taxon>
        <taxon>Atherinomorphae</taxon>
        <taxon>Atheriniformes</taxon>
        <taxon>Atherinopsidae</taxon>
        <taxon>Menidiinae</taxon>
        <taxon>Menidia</taxon>
    </lineage>
</organism>
<dbReference type="GO" id="GO:0006665">
    <property type="term" value="P:sphingolipid metabolic process"/>
    <property type="evidence" value="ECO:0007669"/>
    <property type="project" value="InterPro"/>
</dbReference>
<dbReference type="PANTHER" id="PTHR11480:SF99">
    <property type="entry name" value="SURFACTANT PROTEIN BB"/>
    <property type="match status" value="1"/>
</dbReference>
<evidence type="ECO:0000256" key="7">
    <source>
        <dbReference type="SAM" id="SignalP"/>
    </source>
</evidence>
<dbReference type="OrthoDB" id="8889685at2759"/>
<keyword evidence="4" id="KW-0677">Repeat</keyword>
<dbReference type="PANTHER" id="PTHR11480">
    <property type="entry name" value="SAPOSIN-RELATED"/>
    <property type="match status" value="1"/>
</dbReference>
<reference evidence="10" key="1">
    <citation type="submission" date="2021-05" db="EMBL/GenBank/DDBJ databases">
        <authorList>
            <person name="Tigano A."/>
        </authorList>
    </citation>
    <scope>NUCLEOTIDE SEQUENCE</scope>
</reference>
<evidence type="ECO:0000256" key="4">
    <source>
        <dbReference type="ARBA" id="ARBA00022737"/>
    </source>
</evidence>
<evidence type="ECO:0000259" key="9">
    <source>
        <dbReference type="PROSITE" id="PS51110"/>
    </source>
</evidence>
<comment type="subcellular location">
    <subcellularLocation>
        <location evidence="1">Secreted</location>
    </subcellularLocation>
</comment>
<evidence type="ECO:0000256" key="6">
    <source>
        <dbReference type="ARBA" id="ARBA00023180"/>
    </source>
</evidence>
<dbReference type="GO" id="GO:0016020">
    <property type="term" value="C:membrane"/>
    <property type="evidence" value="ECO:0007669"/>
    <property type="project" value="GOC"/>
</dbReference>
<dbReference type="SMART" id="SM00741">
    <property type="entry name" value="SapB"/>
    <property type="match status" value="3"/>
</dbReference>
<dbReference type="EMBL" id="CAJRST010011112">
    <property type="protein sequence ID" value="CAG5923323.1"/>
    <property type="molecule type" value="Genomic_DNA"/>
</dbReference>
<keyword evidence="11" id="KW-1185">Reference proteome</keyword>
<keyword evidence="3 7" id="KW-0732">Signal</keyword>
<evidence type="ECO:0000313" key="10">
    <source>
        <dbReference type="EMBL" id="CAG5923323.1"/>
    </source>
</evidence>
<name>A0A8S4BAE9_9TELE</name>
<keyword evidence="6" id="KW-0325">Glycoprotein</keyword>
<keyword evidence="5" id="KW-1015">Disulfide bond</keyword>
<evidence type="ECO:0000256" key="1">
    <source>
        <dbReference type="ARBA" id="ARBA00004613"/>
    </source>
</evidence>
<feature type="domain" description="Saposin B-type" evidence="8">
    <location>
        <begin position="147"/>
        <end position="228"/>
    </location>
</feature>
<dbReference type="PROSITE" id="PS50015">
    <property type="entry name" value="SAP_B"/>
    <property type="match status" value="3"/>
</dbReference>
<dbReference type="SUPFAM" id="SSF47862">
    <property type="entry name" value="Saposin"/>
    <property type="match status" value="3"/>
</dbReference>
<comment type="caution">
    <text evidence="10">The sequence shown here is derived from an EMBL/GenBank/DDBJ whole genome shotgun (WGS) entry which is preliminary data.</text>
</comment>
<feature type="domain" description="Saposin B-type" evidence="8">
    <location>
        <begin position="236"/>
        <end position="316"/>
    </location>
</feature>
<dbReference type="PROSITE" id="PS51110">
    <property type="entry name" value="SAP_A"/>
    <property type="match status" value="1"/>
</dbReference>
<dbReference type="InterPro" id="IPR008373">
    <property type="entry name" value="Saposin"/>
</dbReference>
<feature type="signal peptide" evidence="7">
    <location>
        <begin position="1"/>
        <end position="20"/>
    </location>
</feature>
<dbReference type="Pfam" id="PF02199">
    <property type="entry name" value="SapA"/>
    <property type="match status" value="1"/>
</dbReference>
<proteinExistence type="predicted"/>
<evidence type="ECO:0000256" key="5">
    <source>
        <dbReference type="ARBA" id="ARBA00023157"/>
    </source>
</evidence>
<dbReference type="InterPro" id="IPR051428">
    <property type="entry name" value="Sphingo_Act-Surfact_Prot"/>
</dbReference>
<sequence length="356" mass="39400">MSSTGVWLLVFAVCLLPGDSRFIIDPLSVIKQEISAVDLCPECSQILRLSANMISSSDAKATVYETLHALCRRLPGEQSTECDLQVKSFLPKVLQQAPGHLKPEELCMVFGLCSSHKEEKPHKLPQSFTDTEISTSVGGAVQNQELFSPVCTLCLFFIKKLETLLPKNMTQDKIKKVMEEFCDLVPKSYQEQCDDFVEKYGADIVEFLVSSAAPHTICMLLHLCLFDEQPVPEVTAPSDCDSCRTLAALSRVHLGLNATGSQTSAFLQSVCIHHPKAIPKCNAFTRTYGSQLQSVLGNQMKDPHVCETADLCSSTKELEPFGNNPCARGPSYWCKTIKTAQKCGNQVFCEKHIWKN</sequence>
<dbReference type="PRINTS" id="PR01797">
    <property type="entry name" value="SAPOSIN"/>
</dbReference>
<dbReference type="Proteomes" id="UP000677803">
    <property type="component" value="Unassembled WGS sequence"/>
</dbReference>
<feature type="chain" id="PRO_5035897830" evidence="7">
    <location>
        <begin position="21"/>
        <end position="356"/>
    </location>
</feature>
<evidence type="ECO:0000256" key="3">
    <source>
        <dbReference type="ARBA" id="ARBA00022729"/>
    </source>
</evidence>
<dbReference type="InterPro" id="IPR003119">
    <property type="entry name" value="SAP_A"/>
</dbReference>
<gene>
    <name evidence="10" type="ORF">MMEN_LOCUS10629</name>
</gene>
<dbReference type="GO" id="GO:0005764">
    <property type="term" value="C:lysosome"/>
    <property type="evidence" value="ECO:0007669"/>
    <property type="project" value="InterPro"/>
</dbReference>
<dbReference type="SMART" id="SM00162">
    <property type="entry name" value="SAPA"/>
    <property type="match status" value="1"/>
</dbReference>
<dbReference type="InterPro" id="IPR008139">
    <property type="entry name" value="SaposinB_dom"/>
</dbReference>
<dbReference type="GO" id="GO:0005576">
    <property type="term" value="C:extracellular region"/>
    <property type="evidence" value="ECO:0007669"/>
    <property type="project" value="UniProtKB-SubCell"/>
</dbReference>
<accession>A0A8S4BAE9</accession>
<dbReference type="InterPro" id="IPR007856">
    <property type="entry name" value="SapB_1"/>
</dbReference>
<evidence type="ECO:0000313" key="11">
    <source>
        <dbReference type="Proteomes" id="UP000677803"/>
    </source>
</evidence>